<evidence type="ECO:0000313" key="3">
    <source>
        <dbReference type="EMBL" id="AOW25859.1"/>
    </source>
</evidence>
<evidence type="ECO:0000313" key="4">
    <source>
        <dbReference type="Proteomes" id="UP000000559"/>
    </source>
</evidence>
<name>A0A1D8PCJ9_CANAL</name>
<dbReference type="EMBL" id="CP017623">
    <property type="protein sequence ID" value="AOW25859.1"/>
    <property type="molecule type" value="Genomic_DNA"/>
</dbReference>
<dbReference type="Proteomes" id="UP000000559">
    <property type="component" value="Chromosome 1"/>
</dbReference>
<evidence type="ECO:0000256" key="2">
    <source>
        <dbReference type="SAM" id="MobiDB-lite"/>
    </source>
</evidence>
<reference evidence="3 4" key="3">
    <citation type="journal article" date="2013" name="Genome Biol.">
        <title>Assembly of a phased diploid Candida albicans genome facilitates allele-specific measurements and provides a simple model for repeat and indel structure.</title>
        <authorList>
            <person name="Muzzey D."/>
            <person name="Schwartz K."/>
            <person name="Weissman J.S."/>
            <person name="Sherlock G."/>
        </authorList>
    </citation>
    <scope>NUCLEOTIDE SEQUENCE [LARGE SCALE GENOMIC DNA]</scope>
    <source>
        <strain evidence="4">SC5314 / ATCC MYA-2876</strain>
    </source>
</reference>
<feature type="region of interest" description="Disordered" evidence="2">
    <location>
        <begin position="796"/>
        <end position="836"/>
    </location>
</feature>
<dbReference type="GO" id="GO:0006355">
    <property type="term" value="P:regulation of DNA-templated transcription"/>
    <property type="evidence" value="ECO:0000318"/>
    <property type="project" value="GO_Central"/>
</dbReference>
<evidence type="ECO:0000256" key="1">
    <source>
        <dbReference type="RuleBase" id="RU000487"/>
    </source>
</evidence>
<reference evidence="3 4" key="2">
    <citation type="journal article" date="2007" name="Genome Biol.">
        <title>Assembly of the Candida albicans genome into sixteen supercontigs aligned on the eight chromosomes.</title>
        <authorList>
            <person name="van het Hoog M."/>
            <person name="Rast T.J."/>
            <person name="Martchenko M."/>
            <person name="Grindle S."/>
            <person name="Dignard D."/>
            <person name="Hogues H."/>
            <person name="Cuomo C."/>
            <person name="Berriman M."/>
            <person name="Scherer S."/>
            <person name="Magee B.B."/>
            <person name="Whiteway M."/>
            <person name="Chibana H."/>
            <person name="Nantel A."/>
            <person name="Magee P.T."/>
        </authorList>
    </citation>
    <scope>GENOME REANNOTATION</scope>
    <source>
        <strain evidence="4">SC5314 / ATCC MYA-2876</strain>
    </source>
</reference>
<dbReference type="InterPro" id="IPR004000">
    <property type="entry name" value="Actin"/>
</dbReference>
<dbReference type="FunCoup" id="A0A1D8PCJ9">
    <property type="interactions" value="907"/>
</dbReference>
<dbReference type="Gene3D" id="3.30.420.40">
    <property type="match status" value="1"/>
</dbReference>
<feature type="compositionally biased region" description="Low complexity" evidence="2">
    <location>
        <begin position="950"/>
        <end position="969"/>
    </location>
</feature>
<dbReference type="SMART" id="SM00268">
    <property type="entry name" value="ACTIN"/>
    <property type="match status" value="1"/>
</dbReference>
<feature type="region of interest" description="Disordered" evidence="2">
    <location>
        <begin position="242"/>
        <end position="274"/>
    </location>
</feature>
<dbReference type="InParanoid" id="A0A1D8PCJ9"/>
<dbReference type="SUPFAM" id="SSF53067">
    <property type="entry name" value="Actin-like ATPase domain"/>
    <property type="match status" value="2"/>
</dbReference>
<protein>
    <submittedName>
        <fullName evidence="3">Arp8p</fullName>
    </submittedName>
</protein>
<feature type="compositionally biased region" description="Basic and acidic residues" evidence="2">
    <location>
        <begin position="265"/>
        <end position="274"/>
    </location>
</feature>
<dbReference type="AlphaFoldDB" id="A0A1D8PCJ9"/>
<dbReference type="GeneID" id="3640200"/>
<dbReference type="Gene3D" id="3.90.640.10">
    <property type="entry name" value="Actin, Chain A, domain 4"/>
    <property type="match status" value="1"/>
</dbReference>
<feature type="compositionally biased region" description="Low complexity" evidence="2">
    <location>
        <begin position="96"/>
        <end position="137"/>
    </location>
</feature>
<organism evidence="3 4">
    <name type="scientific">Candida albicans (strain SC5314 / ATCC MYA-2876)</name>
    <name type="common">Yeast</name>
    <dbReference type="NCBI Taxonomy" id="237561"/>
    <lineage>
        <taxon>Eukaryota</taxon>
        <taxon>Fungi</taxon>
        <taxon>Dikarya</taxon>
        <taxon>Ascomycota</taxon>
        <taxon>Saccharomycotina</taxon>
        <taxon>Pichiomycetes</taxon>
        <taxon>Debaryomycetaceae</taxon>
        <taxon>Candida/Lodderomyces clade</taxon>
        <taxon>Candida</taxon>
    </lineage>
</organism>
<feature type="compositionally biased region" description="Low complexity" evidence="2">
    <location>
        <begin position="249"/>
        <end position="263"/>
    </location>
</feature>
<dbReference type="GO" id="GO:0031011">
    <property type="term" value="C:Ino80 complex"/>
    <property type="evidence" value="ECO:0000318"/>
    <property type="project" value="GO_Central"/>
</dbReference>
<dbReference type="InterPro" id="IPR043129">
    <property type="entry name" value="ATPase_NBD"/>
</dbReference>
<dbReference type="KEGG" id="cal:CAALFM_C101700WA"/>
<feature type="compositionally biased region" description="Acidic residues" evidence="2">
    <location>
        <begin position="303"/>
        <end position="316"/>
    </location>
</feature>
<feature type="region of interest" description="Disordered" evidence="2">
    <location>
        <begin position="292"/>
        <end position="323"/>
    </location>
</feature>
<dbReference type="OrthoDB" id="5572108at2759"/>
<gene>
    <name evidence="3" type="primary">ARP8</name>
    <name evidence="3" type="ordered locus">CAALFM_C101700WA</name>
</gene>
<dbReference type="eggNOG" id="KOG0797">
    <property type="taxonomic scope" value="Eukaryota"/>
</dbReference>
<feature type="region of interest" description="Disordered" evidence="2">
    <location>
        <begin position="752"/>
        <end position="772"/>
    </location>
</feature>
<feature type="region of interest" description="Disordered" evidence="2">
    <location>
        <begin position="88"/>
        <end position="173"/>
    </location>
</feature>
<comment type="similarity">
    <text evidence="1">Belongs to the actin family.</text>
</comment>
<dbReference type="SMR" id="A0A1D8PCJ9"/>
<dbReference type="RefSeq" id="XP_718182.2">
    <property type="nucleotide sequence ID" value="XM_713089.2"/>
</dbReference>
<sequence>MRKTKLNANSLKHSTTNQKITQYEEKNRQHHCHHQNNNNLLIQLKQSNSLTMSDAINPPTSPYSVDIDMIDDSGAATPILSSQADDIILPSEDPESPTNPNATGTSSSTTTNTATNKINAGGATTTSTTKSSSSSSSSGGGVIGDSESSAQKRHKPGPTAGKRPSAETLQRRKEGRIKAAATLAQNLAKTGIGRFENENGFNLTSIKPISVINQKNYFTDYLKKDEQVSFIRNWRQERALQQKMKKLKQQQQQNNQQNNQQQLDNGEKKETKNFDDFNLNDIELEMKKEMAVSGGTTTTGAGNDDDEEVDDEENETEEVRQEKAKIGEDVIVLQPGSRYIRIGKATDAVPLVIPNVIAVKKNLTNIVNPHGDDSGIKYPKRKLKQPKPSSSTNKHDQDDENEEELEYYIDEEFDEQKAIVTKDFRARMRYYKRRILPNSRETVINFNKRQVSEKIEDHNDPNKKEWINPDKQTNKRFFVGEDALNLATKNPNQVNTSKDGESQWILRYPMINGNFNENSYYYESREEILGDICNIIFDALNQLEITTDVNKYKVMLLIPDLYDKAYVETWCQLLLKFIGFGKVGIIQESIATTFGATMSTACVVDVGAQTTKISCVDEGMIISDSRVLLNYGGDNITETFVKLLIEDQFPYRDINLINAIDWELAQNLKEKYITFQDADIAIQLYEFYKRKPFESTEKFTFKIFDEVMLAPMGLFFPKLFQITGNKHPSIPNYYTSKNPTKSTVENLFSKSLDQYNNKPNNPKSKSQDQLKSKNQLNYCDLTDEELLLKLINQNDNENDTTEKDDEHQHQSQVNGTSTTTTSKTKNNEDQLLSSNFDGEDERLVEVPLEKAIIESITNAGLSSDLTKLKKFYDNIIIVGGGLSKINGYDLILNDRLNIWRPRILSTSAIDLIIKYLNEEIKKNLLKKENLIEIEQERIKQEMESTMSGDNNNSTTNNNNNQEETTAQNNNINVSEIEVPEDIMERINNETELKLDLDYIEELIEENGQFLSMNIVPTPREFDPSMINWKGGSVYSRLKVVNEMWITQNDWDLLGSRSLYYKSIFNY</sequence>
<feature type="region of interest" description="Disordered" evidence="2">
    <location>
        <begin position="368"/>
        <end position="402"/>
    </location>
</feature>
<dbReference type="Pfam" id="PF00022">
    <property type="entry name" value="Actin"/>
    <property type="match status" value="1"/>
</dbReference>
<dbReference type="GO" id="GO:0006302">
    <property type="term" value="P:double-strand break repair"/>
    <property type="evidence" value="ECO:0000318"/>
    <property type="project" value="GO_Central"/>
</dbReference>
<accession>A0A1D8PCJ9</accession>
<feature type="region of interest" description="Disordered" evidence="2">
    <location>
        <begin position="941"/>
        <end position="969"/>
    </location>
</feature>
<feature type="compositionally biased region" description="Basic and acidic residues" evidence="2">
    <location>
        <begin position="800"/>
        <end position="809"/>
    </location>
</feature>
<dbReference type="STRING" id="237561.A0A1D8PCJ9"/>
<dbReference type="PANTHER" id="PTHR11937">
    <property type="entry name" value="ACTIN"/>
    <property type="match status" value="1"/>
</dbReference>
<dbReference type="CDD" id="cd10206">
    <property type="entry name" value="ASKHA_NBD_Arp8-like"/>
    <property type="match status" value="1"/>
</dbReference>
<proteinExistence type="inferred from homology"/>
<reference evidence="3 4" key="1">
    <citation type="journal article" date="2004" name="Proc. Natl. Acad. Sci. U.S.A.">
        <title>The diploid genome sequence of Candida albicans.</title>
        <authorList>
            <person name="Jones T."/>
            <person name="Federspiel N.A."/>
            <person name="Chibana H."/>
            <person name="Dungan J."/>
            <person name="Kalman S."/>
            <person name="Magee B.B."/>
            <person name="Newport G."/>
            <person name="Thorstenson Y.R."/>
            <person name="Agabian N."/>
            <person name="Magee P.T."/>
            <person name="Davis R.W."/>
            <person name="Scherer S."/>
        </authorList>
    </citation>
    <scope>NUCLEOTIDE SEQUENCE [LARGE SCALE GENOMIC DNA]</scope>
    <source>
        <strain evidence="4">SC5314 / ATCC MYA-2876</strain>
    </source>
</reference>
<keyword evidence="4" id="KW-1185">Reference proteome</keyword>
<dbReference type="Gene3D" id="3.30.420.580">
    <property type="match status" value="1"/>
</dbReference>